<feature type="transmembrane region" description="Helical" evidence="1">
    <location>
        <begin position="6"/>
        <end position="24"/>
    </location>
</feature>
<evidence type="ECO:0000313" key="3">
    <source>
        <dbReference type="Proteomes" id="UP000568050"/>
    </source>
</evidence>
<sequence length="134" mass="14031">MSALIHALLIAAFGAATLLGNLIVRRLLSRITTSTPPSAPRDLLSRERDLPGGRWIGTLERLGIYACIVAGFPVGIGFVLAIKGLGRYPELRAQDEPAIGELFIIGTLASALWACACAGAALGLSALLRTLLLP</sequence>
<evidence type="ECO:0000256" key="1">
    <source>
        <dbReference type="SAM" id="Phobius"/>
    </source>
</evidence>
<evidence type="ECO:0000313" key="2">
    <source>
        <dbReference type="EMBL" id="MBB3022464.1"/>
    </source>
</evidence>
<dbReference type="EMBL" id="JACHWP010000001">
    <property type="protein sequence ID" value="MBB3022464.1"/>
    <property type="molecule type" value="Genomic_DNA"/>
</dbReference>
<dbReference type="AlphaFoldDB" id="A0A839QQ57"/>
<feature type="transmembrane region" description="Helical" evidence="1">
    <location>
        <begin position="62"/>
        <end position="82"/>
    </location>
</feature>
<name>A0A839QQ57_9MICO</name>
<keyword evidence="3" id="KW-1185">Reference proteome</keyword>
<dbReference type="RefSeq" id="WP_239375809.1">
    <property type="nucleotide sequence ID" value="NZ_CBCSFZ010000031.1"/>
</dbReference>
<accession>A0A839QQ57</accession>
<feature type="transmembrane region" description="Helical" evidence="1">
    <location>
        <begin position="102"/>
        <end position="128"/>
    </location>
</feature>
<gene>
    <name evidence="2" type="ORF">FHX50_000712</name>
</gene>
<proteinExistence type="predicted"/>
<organism evidence="2 3">
    <name type="scientific">Helcobacillus massiliensis</name>
    <dbReference type="NCBI Taxonomy" id="521392"/>
    <lineage>
        <taxon>Bacteria</taxon>
        <taxon>Bacillati</taxon>
        <taxon>Actinomycetota</taxon>
        <taxon>Actinomycetes</taxon>
        <taxon>Micrococcales</taxon>
        <taxon>Dermabacteraceae</taxon>
        <taxon>Helcobacillus</taxon>
    </lineage>
</organism>
<keyword evidence="1" id="KW-0812">Transmembrane</keyword>
<keyword evidence="1" id="KW-0472">Membrane</keyword>
<keyword evidence="1" id="KW-1133">Transmembrane helix</keyword>
<dbReference type="Proteomes" id="UP000568050">
    <property type="component" value="Unassembled WGS sequence"/>
</dbReference>
<reference evidence="2 3" key="1">
    <citation type="submission" date="2020-08" db="EMBL/GenBank/DDBJ databases">
        <title>Sequencing the genomes of 1000 actinobacteria strains.</title>
        <authorList>
            <person name="Klenk H.-P."/>
        </authorList>
    </citation>
    <scope>NUCLEOTIDE SEQUENCE [LARGE SCALE GENOMIC DNA]</scope>
    <source>
        <strain evidence="2 3">DSM 23040</strain>
    </source>
</reference>
<comment type="caution">
    <text evidence="2">The sequence shown here is derived from an EMBL/GenBank/DDBJ whole genome shotgun (WGS) entry which is preliminary data.</text>
</comment>
<protein>
    <submittedName>
        <fullName evidence="2">Uncharacterized protein</fullName>
    </submittedName>
</protein>